<dbReference type="EMBL" id="JACJSG010000004">
    <property type="protein sequence ID" value="MBD2499874.1"/>
    <property type="molecule type" value="Genomic_DNA"/>
</dbReference>
<gene>
    <name evidence="1" type="ORF">H6G83_04440</name>
</gene>
<accession>A0ABR8CY54</accession>
<dbReference type="RefSeq" id="WP_190467548.1">
    <property type="nucleotide sequence ID" value="NZ_JACJSG010000004.1"/>
</dbReference>
<proteinExistence type="predicted"/>
<organism evidence="1 2">
    <name type="scientific">Anabaena azotica FACHB-119</name>
    <dbReference type="NCBI Taxonomy" id="947527"/>
    <lineage>
        <taxon>Bacteria</taxon>
        <taxon>Bacillati</taxon>
        <taxon>Cyanobacteriota</taxon>
        <taxon>Cyanophyceae</taxon>
        <taxon>Nostocales</taxon>
        <taxon>Nostocaceae</taxon>
        <taxon>Anabaena</taxon>
        <taxon>Anabaena azotica</taxon>
    </lineage>
</organism>
<reference evidence="1 2" key="1">
    <citation type="journal article" date="2020" name="ISME J.">
        <title>Comparative genomics reveals insights into cyanobacterial evolution and habitat adaptation.</title>
        <authorList>
            <person name="Chen M.Y."/>
            <person name="Teng W.K."/>
            <person name="Zhao L."/>
            <person name="Hu C.X."/>
            <person name="Zhou Y.K."/>
            <person name="Han B.P."/>
            <person name="Song L.R."/>
            <person name="Shu W.S."/>
        </authorList>
    </citation>
    <scope>NUCLEOTIDE SEQUENCE [LARGE SCALE GENOMIC DNA]</scope>
    <source>
        <strain evidence="1 2">FACHB-119</strain>
    </source>
</reference>
<evidence type="ECO:0000313" key="2">
    <source>
        <dbReference type="Proteomes" id="UP000661112"/>
    </source>
</evidence>
<evidence type="ECO:0000313" key="1">
    <source>
        <dbReference type="EMBL" id="MBD2499874.1"/>
    </source>
</evidence>
<dbReference type="Proteomes" id="UP000661112">
    <property type="component" value="Unassembled WGS sequence"/>
</dbReference>
<sequence>MTTQDFLKALSSAYWELDYHKFLEITGFVDSQYSLDKFQLFQQSAKGLVQFDAETLECLLSKTKKTAEAV</sequence>
<protein>
    <submittedName>
        <fullName evidence="1">Uncharacterized protein</fullName>
    </submittedName>
</protein>
<keyword evidence="2" id="KW-1185">Reference proteome</keyword>
<comment type="caution">
    <text evidence="1">The sequence shown here is derived from an EMBL/GenBank/DDBJ whole genome shotgun (WGS) entry which is preliminary data.</text>
</comment>
<name>A0ABR8CY54_9NOST</name>